<dbReference type="GeneID" id="19323760"/>
<keyword evidence="9" id="KW-1185">Reference proteome</keyword>
<dbReference type="Pfam" id="PF00083">
    <property type="entry name" value="Sugar_tr"/>
    <property type="match status" value="1"/>
</dbReference>
<evidence type="ECO:0000313" key="8">
    <source>
        <dbReference type="EMBL" id="EOO01089.1"/>
    </source>
</evidence>
<dbReference type="OrthoDB" id="6612291at2759"/>
<comment type="similarity">
    <text evidence="2">Belongs to the major facilitator superfamily. Sugar transporter (TC 2.A.1.1) family.</text>
</comment>
<dbReference type="AlphaFoldDB" id="R8BP31"/>
<dbReference type="Proteomes" id="UP000014074">
    <property type="component" value="Unassembled WGS sequence"/>
</dbReference>
<protein>
    <submittedName>
        <fullName evidence="8">Putative sugar transporter family protein</fullName>
    </submittedName>
</protein>
<dbReference type="EMBL" id="KB933041">
    <property type="protein sequence ID" value="EOO01089.1"/>
    <property type="molecule type" value="Genomic_DNA"/>
</dbReference>
<dbReference type="RefSeq" id="XP_007914067.1">
    <property type="nucleotide sequence ID" value="XM_007915876.1"/>
</dbReference>
<keyword evidence="8" id="KW-0813">Transport</keyword>
<gene>
    <name evidence="8" type="ORF">UCRPA7_3413</name>
</gene>
<comment type="subcellular location">
    <subcellularLocation>
        <location evidence="1">Membrane</location>
        <topology evidence="1">Multi-pass membrane protein</topology>
    </subcellularLocation>
</comment>
<evidence type="ECO:0000256" key="5">
    <source>
        <dbReference type="ARBA" id="ARBA00023136"/>
    </source>
</evidence>
<dbReference type="HOGENOM" id="CLU_001265_30_13_1"/>
<dbReference type="InterPro" id="IPR005828">
    <property type="entry name" value="MFS_sugar_transport-like"/>
</dbReference>
<proteinExistence type="inferred from homology"/>
<feature type="transmembrane region" description="Helical" evidence="6">
    <location>
        <begin position="272"/>
        <end position="296"/>
    </location>
</feature>
<sequence>MELTPPIIRLLIALFVALGSLTYGYSSSIIATTLGQPSFLTYFDLDTRSDTAGLMGAINGALVTLVPLYQSETAPVRSRGLLVGLHGVLIGTGYAVAGWIGVAFYFVNAAGAQWRIPLAIQCLPPLGLVAGVLFLPDTPRWLLTKGRDAEAYTSFKAARVEETNNIADEDNVRAEFEQLRDDLIKEREQMLSFADLFKKQSMRKRCLIGFLTMAGAQATATIVINNYGPTLYKSLGFGTVQQLVMAAGWVSIAPFGNWFNAAVVDRLGRVKMLIIGNVGCIVALVGECITVSIFQLTSHKSVAAAAVFFLFLHVGFFTLFIDATTYIYASEIFPTPVRAKGLAVSVSGLFVATIIFLLAAPTAFDKIGWKYYLVFIVLTSINTCVIGLYFPETRQRSLEHMQELFGDAIEGVATATERSSDIGDLGTEKTKGPVIAANDVE</sequence>
<dbReference type="PANTHER" id="PTHR48022">
    <property type="entry name" value="PLASTIDIC GLUCOSE TRANSPORTER 4"/>
    <property type="match status" value="1"/>
</dbReference>
<feature type="transmembrane region" description="Helical" evidence="6">
    <location>
        <begin position="50"/>
        <end position="69"/>
    </location>
</feature>
<dbReference type="PROSITE" id="PS00217">
    <property type="entry name" value="SUGAR_TRANSPORT_2"/>
    <property type="match status" value="1"/>
</dbReference>
<dbReference type="SUPFAM" id="SSF103473">
    <property type="entry name" value="MFS general substrate transporter"/>
    <property type="match status" value="1"/>
</dbReference>
<dbReference type="InterPro" id="IPR050360">
    <property type="entry name" value="MFS_Sugar_Transporters"/>
</dbReference>
<feature type="transmembrane region" description="Helical" evidence="6">
    <location>
        <begin position="240"/>
        <end position="260"/>
    </location>
</feature>
<keyword evidence="5 6" id="KW-0472">Membrane</keyword>
<dbReference type="GO" id="GO:0005351">
    <property type="term" value="F:carbohydrate:proton symporter activity"/>
    <property type="evidence" value="ECO:0007669"/>
    <property type="project" value="TreeGrafter"/>
</dbReference>
<dbReference type="GO" id="GO:0016020">
    <property type="term" value="C:membrane"/>
    <property type="evidence" value="ECO:0007669"/>
    <property type="project" value="UniProtKB-SubCell"/>
</dbReference>
<keyword evidence="4 6" id="KW-1133">Transmembrane helix</keyword>
<evidence type="ECO:0000256" key="3">
    <source>
        <dbReference type="ARBA" id="ARBA00022692"/>
    </source>
</evidence>
<feature type="transmembrane region" description="Helical" evidence="6">
    <location>
        <begin position="81"/>
        <end position="106"/>
    </location>
</feature>
<evidence type="ECO:0000256" key="4">
    <source>
        <dbReference type="ARBA" id="ARBA00022989"/>
    </source>
</evidence>
<feature type="transmembrane region" description="Helical" evidence="6">
    <location>
        <begin position="118"/>
        <end position="135"/>
    </location>
</feature>
<dbReference type="InterPro" id="IPR005829">
    <property type="entry name" value="Sugar_transporter_CS"/>
</dbReference>
<name>R8BP31_PHAM7</name>
<evidence type="ECO:0000256" key="6">
    <source>
        <dbReference type="SAM" id="Phobius"/>
    </source>
</evidence>
<keyword evidence="3 6" id="KW-0812">Transmembrane</keyword>
<dbReference type="eggNOG" id="KOG0254">
    <property type="taxonomic scope" value="Eukaryota"/>
</dbReference>
<organism evidence="8 9">
    <name type="scientific">Phaeoacremonium minimum (strain UCR-PA7)</name>
    <name type="common">Esca disease fungus</name>
    <name type="synonym">Togninia minima</name>
    <dbReference type="NCBI Taxonomy" id="1286976"/>
    <lineage>
        <taxon>Eukaryota</taxon>
        <taxon>Fungi</taxon>
        <taxon>Dikarya</taxon>
        <taxon>Ascomycota</taxon>
        <taxon>Pezizomycotina</taxon>
        <taxon>Sordariomycetes</taxon>
        <taxon>Sordariomycetidae</taxon>
        <taxon>Togniniales</taxon>
        <taxon>Togniniaceae</taxon>
        <taxon>Phaeoacremonium</taxon>
    </lineage>
</organism>
<accession>R8BP31</accession>
<dbReference type="KEGG" id="tmn:UCRPA7_3413"/>
<feature type="domain" description="Major facilitator superfamily (MFS) profile" evidence="7">
    <location>
        <begin position="1"/>
        <end position="394"/>
    </location>
</feature>
<evidence type="ECO:0000313" key="9">
    <source>
        <dbReference type="Proteomes" id="UP000014074"/>
    </source>
</evidence>
<keyword evidence="8" id="KW-0762">Sugar transport</keyword>
<evidence type="ECO:0000256" key="1">
    <source>
        <dbReference type="ARBA" id="ARBA00004141"/>
    </source>
</evidence>
<evidence type="ECO:0000259" key="7">
    <source>
        <dbReference type="PROSITE" id="PS50850"/>
    </source>
</evidence>
<dbReference type="PROSITE" id="PS50850">
    <property type="entry name" value="MFS"/>
    <property type="match status" value="1"/>
</dbReference>
<feature type="transmembrane region" description="Helical" evidence="6">
    <location>
        <begin position="371"/>
        <end position="391"/>
    </location>
</feature>
<feature type="transmembrane region" description="Helical" evidence="6">
    <location>
        <begin position="302"/>
        <end position="329"/>
    </location>
</feature>
<feature type="transmembrane region" description="Helical" evidence="6">
    <location>
        <begin position="341"/>
        <end position="359"/>
    </location>
</feature>
<dbReference type="PANTHER" id="PTHR48022:SF11">
    <property type="entry name" value="MONOSACCHARIDE TRANSPORTER (HXT8), PUTATIVE (AFU_ORTHOLOGUE AFUA_2G08120)-RELATED"/>
    <property type="match status" value="1"/>
</dbReference>
<reference evidence="9" key="1">
    <citation type="journal article" date="2013" name="Genome Announc.">
        <title>Draft genome sequence of the ascomycete Phaeoacremonium aleophilum strain UCR-PA7, a causal agent of the esca disease complex in grapevines.</title>
        <authorList>
            <person name="Blanco-Ulate B."/>
            <person name="Rolshausen P."/>
            <person name="Cantu D."/>
        </authorList>
    </citation>
    <scope>NUCLEOTIDE SEQUENCE [LARGE SCALE GENOMIC DNA]</scope>
    <source>
        <strain evidence="9">UCR-PA7</strain>
    </source>
</reference>
<dbReference type="Gene3D" id="1.20.1250.20">
    <property type="entry name" value="MFS general substrate transporter like domains"/>
    <property type="match status" value="1"/>
</dbReference>
<dbReference type="InterPro" id="IPR020846">
    <property type="entry name" value="MFS_dom"/>
</dbReference>
<evidence type="ECO:0000256" key="2">
    <source>
        <dbReference type="ARBA" id="ARBA00010992"/>
    </source>
</evidence>
<dbReference type="InterPro" id="IPR036259">
    <property type="entry name" value="MFS_trans_sf"/>
</dbReference>
<feature type="transmembrane region" description="Helical" evidence="6">
    <location>
        <begin position="206"/>
        <end position="228"/>
    </location>
</feature>